<evidence type="ECO:0000256" key="3">
    <source>
        <dbReference type="SAM" id="SignalP"/>
    </source>
</evidence>
<evidence type="ECO:0000313" key="4">
    <source>
        <dbReference type="EMBL" id="SCJ91760.1"/>
    </source>
</evidence>
<proteinExistence type="predicted"/>
<accession>A0A1C6KBV2</accession>
<keyword evidence="3" id="KW-0732">Signal</keyword>
<evidence type="ECO:0000256" key="1">
    <source>
        <dbReference type="SAM" id="MobiDB-lite"/>
    </source>
</evidence>
<protein>
    <submittedName>
        <fullName evidence="4">Uncharacterized protein</fullName>
    </submittedName>
</protein>
<keyword evidence="2" id="KW-0472">Membrane</keyword>
<feature type="compositionally biased region" description="Low complexity" evidence="1">
    <location>
        <begin position="637"/>
        <end position="650"/>
    </location>
</feature>
<sequence length="1025" mass="111060">MSIKLNKGRLLAGLLAVALCVGSLPPGLPAVSAAAAEDDSSSEFVGSFDLQEIFDYSHPEEDTAGVLGLLSDGNSWHAADVKSYWDHPQKPETRYYTGSGVSSKNLLSMNASWEIVAETEMKLHPSLTYLITTMNLIPEKPPVTATDQQINQYFVVGLDGNRDQKTVSSWNFHSVNGVDKFDSYTNDDGLTASEMQAKQNIMLAYDHDTKKLTWGLDNRHITVERKASIANTDKAWLSISGSIIWNKTSTLPTDSTVDLAFKSARYTHYAPQFVSTKLLGTDGSEMSDEQKKQLKDGDIVTVQAIVKNTHPDAGQEVVYDHLTIVPQSDDKYKKYPTAGLDILTAAEGQQIVVDGKPLTEDIDVAADGIPFGCTAAGNTITYRVKINNPQNKAVTVGQVMSDDFFGSRQYSGTELVPEQPLIPYDPAAPEEEQQEPGKDYHYIRTPANENGWNNGDVKIEFCPGDFDRFGITDRQNAGDKVLLDETNKVQQYTDELSGKPVYLQAESSKENAVSVKKEDEIKIDKTAPGLAAASTDLTLTDSLSGVWKLQKKTAQPVPQLLLRRGPAQAAEDAFQDLQVFELTAGNGAASQNYTISQNGVYRAVDAAGNLGAPQIISPIDPPSVLRPESVDDPSDPTGPSVLPGPVVGPEVKPDDPVPGPQIDTDENGLKHAAVYDSINEEIDESAPLYGGNFDAADARALLQYRYQFSAHVAGDMTSELKIMQDGKDVTAAGADTTTAGSFTVVYKVTDADGNTTTLYLTDILTDPNAPPVVVYPDYIDPIVGPPIDPDKPLAEPTVKKDPKTGKNHAYYEDWATEVIRRDPALYDGSIDRQTALSIMQQRFRILSGQSSKKLQVIGLYIFDKDGKDITKKGIDTQKVGAYDIRYTVEDTAGNRVTITLHYALRQSQTAVDIAPQPDAGDTSPGSGPQADDTVPFTGSDSCPVHWLALLLTAAVWLYTLARRKKRTAFCWVDSAVLLLAALATGLLALMGSCPLDAPALILCGLSVFSSGLLVSHMQPAETDTY</sequence>
<gene>
    <name evidence="4" type="ORF">SAMEA3545359_02875</name>
</gene>
<feature type="region of interest" description="Disordered" evidence="1">
    <location>
        <begin position="914"/>
        <end position="934"/>
    </location>
</feature>
<dbReference type="AlphaFoldDB" id="A0A1C6KBV2"/>
<dbReference type="Gene3D" id="2.60.40.10">
    <property type="entry name" value="Immunoglobulins"/>
    <property type="match status" value="1"/>
</dbReference>
<feature type="transmembrane region" description="Helical" evidence="2">
    <location>
        <begin position="944"/>
        <end position="961"/>
    </location>
</feature>
<feature type="transmembrane region" description="Helical" evidence="2">
    <location>
        <begin position="968"/>
        <end position="991"/>
    </location>
</feature>
<feature type="chain" id="PRO_5039375365" evidence="3">
    <location>
        <begin position="30"/>
        <end position="1025"/>
    </location>
</feature>
<keyword evidence="2" id="KW-0812">Transmembrane</keyword>
<keyword evidence="2" id="KW-1133">Transmembrane helix</keyword>
<dbReference type="InterPro" id="IPR013783">
    <property type="entry name" value="Ig-like_fold"/>
</dbReference>
<feature type="signal peptide" evidence="3">
    <location>
        <begin position="1"/>
        <end position="29"/>
    </location>
</feature>
<reference evidence="4" key="1">
    <citation type="submission" date="2015-09" db="EMBL/GenBank/DDBJ databases">
        <authorList>
            <consortium name="Pathogen Informatics"/>
        </authorList>
    </citation>
    <scope>NUCLEOTIDE SEQUENCE</scope>
    <source>
        <strain evidence="4">2789STDY5834896</strain>
    </source>
</reference>
<feature type="transmembrane region" description="Helical" evidence="2">
    <location>
        <begin position="997"/>
        <end position="1015"/>
    </location>
</feature>
<dbReference type="EMBL" id="FMHG01000006">
    <property type="protein sequence ID" value="SCJ91760.1"/>
    <property type="molecule type" value="Genomic_DNA"/>
</dbReference>
<organism evidence="4">
    <name type="scientific">uncultured Anaerotruncus sp</name>
    <dbReference type="NCBI Taxonomy" id="905011"/>
    <lineage>
        <taxon>Bacteria</taxon>
        <taxon>Bacillati</taxon>
        <taxon>Bacillota</taxon>
        <taxon>Clostridia</taxon>
        <taxon>Eubacteriales</taxon>
        <taxon>Oscillospiraceae</taxon>
        <taxon>Anaerotruncus</taxon>
        <taxon>environmental samples</taxon>
    </lineage>
</organism>
<name>A0A1C6KBV2_9FIRM</name>
<evidence type="ECO:0000256" key="2">
    <source>
        <dbReference type="SAM" id="Phobius"/>
    </source>
</evidence>
<feature type="region of interest" description="Disordered" evidence="1">
    <location>
        <begin position="618"/>
        <end position="652"/>
    </location>
</feature>